<evidence type="ECO:0008006" key="3">
    <source>
        <dbReference type="Google" id="ProtNLM"/>
    </source>
</evidence>
<comment type="caution">
    <text evidence="1">The sequence shown here is derived from an EMBL/GenBank/DDBJ whole genome shotgun (WGS) entry which is preliminary data.</text>
</comment>
<dbReference type="Proteomes" id="UP000197361">
    <property type="component" value="Unassembled WGS sequence"/>
</dbReference>
<organism evidence="1 2">
    <name type="scientific">Sphingopyxis bauzanensis</name>
    <dbReference type="NCBI Taxonomy" id="651663"/>
    <lineage>
        <taxon>Bacteria</taxon>
        <taxon>Pseudomonadati</taxon>
        <taxon>Pseudomonadota</taxon>
        <taxon>Alphaproteobacteria</taxon>
        <taxon>Sphingomonadales</taxon>
        <taxon>Sphingomonadaceae</taxon>
        <taxon>Sphingopyxis</taxon>
    </lineage>
</organism>
<reference evidence="1 2" key="1">
    <citation type="journal article" date="2010" name="Int. J. Syst. Evol. Microbiol.">
        <title>Sphingopyxis bauzanensis sp. nov., a psychrophilic bacterium isolated from soil.</title>
        <authorList>
            <person name="Zhang D.C."/>
            <person name="Liu H.C."/>
            <person name="Xin Y.H."/>
            <person name="Zhou Y.G."/>
            <person name="Schinner F."/>
            <person name="Margesin R."/>
        </authorList>
    </citation>
    <scope>NUCLEOTIDE SEQUENCE [LARGE SCALE GENOMIC DNA]</scope>
    <source>
        <strain evidence="1 2">DSM 22271</strain>
    </source>
</reference>
<dbReference type="OrthoDB" id="7190810at2"/>
<evidence type="ECO:0000313" key="1">
    <source>
        <dbReference type="EMBL" id="OWQ97152.1"/>
    </source>
</evidence>
<protein>
    <recommendedName>
        <fullName evidence="3">Phasin domain-containing protein</fullName>
    </recommendedName>
</protein>
<keyword evidence="2" id="KW-1185">Reference proteome</keyword>
<accession>A0A246JX72</accession>
<sequence>MFDAFAQWNRMLAAGASMHTTSVRAAETFGGANKVVAARGAIIGKAMQSPWTADHAELGRIIPEKIDTLSRAGSAAATIWWDSQAAWMEHFQHLGTMAMRGRLPTAAEIGDLGERSATLILESIEATARLSAASLAPVHRQVATNVRRLAAKRPAAKGRGASRR</sequence>
<dbReference type="AlphaFoldDB" id="A0A246JX72"/>
<evidence type="ECO:0000313" key="2">
    <source>
        <dbReference type="Proteomes" id="UP000197361"/>
    </source>
</evidence>
<dbReference type="EMBL" id="NISK01000002">
    <property type="protein sequence ID" value="OWQ97152.1"/>
    <property type="molecule type" value="Genomic_DNA"/>
</dbReference>
<name>A0A246JX72_9SPHN</name>
<gene>
    <name evidence="1" type="ORF">CDQ92_08765</name>
</gene>
<dbReference type="RefSeq" id="WP_144035729.1">
    <property type="nucleotide sequence ID" value="NZ_BMMC01000006.1"/>
</dbReference>
<proteinExistence type="predicted"/>